<comment type="caution">
    <text evidence="2">The sequence shown here is derived from an EMBL/GenBank/DDBJ whole genome shotgun (WGS) entry which is preliminary data.</text>
</comment>
<dbReference type="Pfam" id="PF10990">
    <property type="entry name" value="DUF2809"/>
    <property type="match status" value="1"/>
</dbReference>
<protein>
    <submittedName>
        <fullName evidence="2">Membrane protein</fullName>
    </submittedName>
</protein>
<keyword evidence="1" id="KW-0472">Membrane</keyword>
<feature type="transmembrane region" description="Helical" evidence="1">
    <location>
        <begin position="55"/>
        <end position="76"/>
    </location>
</feature>
<evidence type="ECO:0000256" key="1">
    <source>
        <dbReference type="SAM" id="Phobius"/>
    </source>
</evidence>
<accession>A0ABQ1LL33</accession>
<organism evidence="2 3">
    <name type="scientific">Marivirga lumbricoides</name>
    <dbReference type="NCBI Taxonomy" id="1046115"/>
    <lineage>
        <taxon>Bacteria</taxon>
        <taxon>Pseudomonadati</taxon>
        <taxon>Bacteroidota</taxon>
        <taxon>Cytophagia</taxon>
        <taxon>Cytophagales</taxon>
        <taxon>Marivirgaceae</taxon>
        <taxon>Marivirga</taxon>
    </lineage>
</organism>
<name>A0ABQ1LL33_9BACT</name>
<dbReference type="EMBL" id="BMEC01000002">
    <property type="protein sequence ID" value="GGC25346.1"/>
    <property type="molecule type" value="Genomic_DNA"/>
</dbReference>
<evidence type="ECO:0000313" key="3">
    <source>
        <dbReference type="Proteomes" id="UP000636010"/>
    </source>
</evidence>
<keyword evidence="3" id="KW-1185">Reference proteome</keyword>
<gene>
    <name evidence="2" type="ORF">GCM10011506_08280</name>
</gene>
<feature type="transmembrane region" description="Helical" evidence="1">
    <location>
        <begin position="31"/>
        <end position="48"/>
    </location>
</feature>
<feature type="transmembrane region" description="Helical" evidence="1">
    <location>
        <begin position="88"/>
        <end position="116"/>
    </location>
</feature>
<reference evidence="3" key="1">
    <citation type="journal article" date="2019" name="Int. J. Syst. Evol. Microbiol.">
        <title>The Global Catalogue of Microorganisms (GCM) 10K type strain sequencing project: providing services to taxonomists for standard genome sequencing and annotation.</title>
        <authorList>
            <consortium name="The Broad Institute Genomics Platform"/>
            <consortium name="The Broad Institute Genome Sequencing Center for Infectious Disease"/>
            <person name="Wu L."/>
            <person name="Ma J."/>
        </authorList>
    </citation>
    <scope>NUCLEOTIDE SEQUENCE [LARGE SCALE GENOMIC DNA]</scope>
    <source>
        <strain evidence="3">CGMCC 1.10832</strain>
    </source>
</reference>
<feature type="transmembrane region" description="Helical" evidence="1">
    <location>
        <begin position="7"/>
        <end position="25"/>
    </location>
</feature>
<evidence type="ECO:0000313" key="2">
    <source>
        <dbReference type="EMBL" id="GGC25346.1"/>
    </source>
</evidence>
<dbReference type="InterPro" id="IPR021257">
    <property type="entry name" value="DUF2809"/>
</dbReference>
<keyword evidence="1" id="KW-0812">Transmembrane</keyword>
<dbReference type="Proteomes" id="UP000636010">
    <property type="component" value="Unassembled WGS sequence"/>
</dbReference>
<keyword evidence="1" id="KW-1133">Transmembrane helix</keyword>
<dbReference type="RefSeq" id="WP_188460546.1">
    <property type="nucleotide sequence ID" value="NZ_BAABHU010000002.1"/>
</dbReference>
<sequence length="134" mass="15085">MLKFNKYYFLLTVILFITEVLIALYVHDNFVRPYLGDVLVVILIYTFIKSFLDLAVLPVALFVLALSFTIEMLQFFKIVELLGLGDSRIARIVIGTSFAWIDLVAYTAGIVILLLVEKYGLGKKLSFTTANAPV</sequence>
<proteinExistence type="predicted"/>